<proteinExistence type="predicted"/>
<comment type="caution">
    <text evidence="2">The sequence shown here is derived from an EMBL/GenBank/DDBJ whole genome shotgun (WGS) entry which is preliminary data.</text>
</comment>
<protein>
    <recommendedName>
        <fullName evidence="4">Tubulin-like protein</fullName>
    </recommendedName>
</protein>
<dbReference type="Gene3D" id="3.40.50.1440">
    <property type="entry name" value="Tubulin/FtsZ, GTPase domain"/>
    <property type="match status" value="1"/>
</dbReference>
<evidence type="ECO:0000256" key="1">
    <source>
        <dbReference type="SAM" id="MobiDB-lite"/>
    </source>
</evidence>
<dbReference type="Pfam" id="PF13809">
    <property type="entry name" value="Tubulin_2"/>
    <property type="match status" value="1"/>
</dbReference>
<accession>A0A7K1FLG0</accession>
<evidence type="ECO:0000313" key="2">
    <source>
        <dbReference type="EMBL" id="MTD14975.1"/>
    </source>
</evidence>
<evidence type="ECO:0008006" key="4">
    <source>
        <dbReference type="Google" id="ProtNLM"/>
    </source>
</evidence>
<dbReference type="AlphaFoldDB" id="A0A7K1FLG0"/>
<name>A0A7K1FLG0_9ACTN</name>
<gene>
    <name evidence="2" type="ORF">GIS00_13605</name>
</gene>
<dbReference type="SUPFAM" id="SSF52490">
    <property type="entry name" value="Tubulin nucleotide-binding domain-like"/>
    <property type="match status" value="1"/>
</dbReference>
<dbReference type="InterPro" id="IPR036525">
    <property type="entry name" value="Tubulin/FtsZ_GTPase_sf"/>
</dbReference>
<keyword evidence="3" id="KW-1185">Reference proteome</keyword>
<evidence type="ECO:0000313" key="3">
    <source>
        <dbReference type="Proteomes" id="UP000460221"/>
    </source>
</evidence>
<reference evidence="2 3" key="1">
    <citation type="submission" date="2019-11" db="EMBL/GenBank/DDBJ databases">
        <authorList>
            <person name="Jiang L.-Q."/>
        </authorList>
    </citation>
    <scope>NUCLEOTIDE SEQUENCE [LARGE SCALE GENOMIC DNA]</scope>
    <source>
        <strain evidence="2 3">YIM 132087</strain>
    </source>
</reference>
<feature type="region of interest" description="Disordered" evidence="1">
    <location>
        <begin position="1181"/>
        <end position="1200"/>
    </location>
</feature>
<sequence length="1200" mass="130491">MRRMFVVGLGGSGGKTLQFLMDQLRNELHAKGWTDDTLPASWKFVHIDVPQVPDGVGEGLPDTVPQQGGTYIPVVTTPNATYTQLDAGVVGGIPSMEELVGWRPDPPENVGVTIQLGAGQYRAVGRMLTLSKTGQIFERLTALAGEINSPAAHRDAARLRSLLSLPPQPISESMVIVVSSLAGGTGASMTLDVCNLLRNIQGIPGDRSIAFLYAPDVFNKLDEGARQGVNANALGTISEMLSAQLNKTQPWTDAQWQIYRASGAPFRPGRGPFAVFAVGASAGTGITPFGNGANDIYRSMARTLVPLLMSEKMQNDLEGYTTTNWETMAGLVDKSPLAWKPSGPQAVQLLGGIGSGRISLGRDRYEEYVAQRLARMSVERLLRGHQTDAVRQGTQTDREAIDLIRFGEYMNFLRAAGLPAIDPSRTDIEALSGWVSTLIPVAESQRLADQATGSIVPMLFGQVSALTGSQIAARLDQNIESLALSLKNQADEAARGAAGRWVTSFQSHVETGALRVAGRRGLPVLRAVLQQFRDEITTWSGTLQEWSTRLPSPTGLSQQATASFAQEKAQLGPQHPQLQDALRQINGGLMTIAVQSGAAMLADLLREATTRVLEPLLAAVGRAENDLTVLEENVAGSKAVASVRTEQVTHWPEGDAVAARWSTATNEVLLEPAAEYPARFADHMRKTFTLTEMVSRQKPTDVESARMAAEEVITFFDAGPMLPQVQAADRMPAFDPSTGSPTRIGRQATWWPQKLGIQQQPADAVYSPQFTPAELLAGAREWVRRPGSELREFVRQGIRAAWLRPDAQRSGPEQDRFEQEFTAKFFEALDKSAPLASVNEAMVQAIHDKPNVQITYQFSEMPFAGMRGIVDRIVQRLRATNTIDDLRAVEAFTNAASSTVDQPSIDIQGMFAQPYSPLVFNSLMDPVRGQWVSASASQRAAFWDKRRSRVLRDFLPVSHDWIRTFVTGWLVGRVTGEIVVPGQLDSSQVVRVFSPAPLGQGGTWLEFGPRLLGVAGINIDATGWSIPAKVLESLALAVALCNGDPTLKALAPYVAVRKLGERYPQEGADGQYLPVNPALQAWITDGRSRSGIAPQVLDELKASGDPLADARARRDQVLEWIAGVGQDFEPYRNLPVRRSNWKDVEPWWEIVDFLLAGAAELDGVARDEKFLTLVSRAAPETPVWSAGEDEPPPAKPRSRA</sequence>
<dbReference type="Proteomes" id="UP000460221">
    <property type="component" value="Unassembled WGS sequence"/>
</dbReference>
<dbReference type="InterPro" id="IPR025904">
    <property type="entry name" value="Tubulin-like"/>
</dbReference>
<dbReference type="EMBL" id="WLYK01000005">
    <property type="protein sequence ID" value="MTD14975.1"/>
    <property type="molecule type" value="Genomic_DNA"/>
</dbReference>
<organism evidence="2 3">
    <name type="scientific">Nakamurella alba</name>
    <dbReference type="NCBI Taxonomy" id="2665158"/>
    <lineage>
        <taxon>Bacteria</taxon>
        <taxon>Bacillati</taxon>
        <taxon>Actinomycetota</taxon>
        <taxon>Actinomycetes</taxon>
        <taxon>Nakamurellales</taxon>
        <taxon>Nakamurellaceae</taxon>
        <taxon>Nakamurella</taxon>
    </lineage>
</organism>